<feature type="signal peptide" evidence="1">
    <location>
        <begin position="1"/>
        <end position="23"/>
    </location>
</feature>
<reference evidence="4 5" key="1">
    <citation type="submission" date="2014-03" db="EMBL/GenBank/DDBJ databases">
        <title>Draft Genome Sequences of 13 Willow Endophytes.</title>
        <authorList>
            <person name="Gan H.Y."/>
            <person name="Gan H.M."/>
            <person name="Savka M.A."/>
            <person name="Hudson A.O."/>
        </authorList>
    </citation>
    <scope>NUCLEOTIDE SEQUENCE [LARGE SCALE GENOMIC DNA]</scope>
    <source>
        <strain evidence="4 5">RIT293</strain>
    </source>
</reference>
<dbReference type="Pfam" id="PF10647">
    <property type="entry name" value="Gmad1"/>
    <property type="match status" value="1"/>
</dbReference>
<dbReference type="PATRIC" id="fig|273677.3.peg.2341"/>
<keyword evidence="1" id="KW-0732">Signal</keyword>
<name>A0A031FN49_9MICO</name>
<evidence type="ECO:0000313" key="5">
    <source>
        <dbReference type="Proteomes" id="UP000024001"/>
    </source>
</evidence>
<feature type="domain" description="Lipoprotein LpqB C-terminal" evidence="2">
    <location>
        <begin position="314"/>
        <end position="539"/>
    </location>
</feature>
<dbReference type="EMBL" id="JFYO01000007">
    <property type="protein sequence ID" value="EZP26028.1"/>
    <property type="molecule type" value="Genomic_DNA"/>
</dbReference>
<dbReference type="Pfam" id="PF25976">
    <property type="entry name" value="LpqB_N"/>
    <property type="match status" value="1"/>
</dbReference>
<keyword evidence="4" id="KW-0449">Lipoprotein</keyword>
<dbReference type="AlphaFoldDB" id="A0A031FN49"/>
<dbReference type="PROSITE" id="PS51257">
    <property type="entry name" value="PROKAR_LIPOPROTEIN"/>
    <property type="match status" value="1"/>
</dbReference>
<sequence length="557" mass="58588">MTVRRALATSVAAILVFVLTACAGLPTGGPVHVGKAIDEVEGPPDFSYVPDGPVEDATPQQIVEGFIAAGSGPRGNWEVAQEFLTTQFRQKWQPQANVTVYRPGESAISAPSDDEIVFTVEPVATVDAAGSYEPAEGGRIPITFSLAKERGQWRIAQAPDGIVLDANRFGSVFQSYDLSYFDRAWRALVPDVRWFPSTNPATRITAALVSGSPSPWLAGSVRTAFTGEVTLTQPSVPVESGIAQISFDPSIRDLSRETLARMKAQLEASLAGAGILDVQMLVGDEPLDVTARTTRSTAVDVRPLVLQNGKFGFLSGSDVEDVPGFAKALDGLEPQAVEMDAARTTAAVRTRPGAVYRVTADGTRVGLDTRARLTAPTIDTYGYIWTVPRDKPGAIVAYGPDGNAQNIPSGWVGASEVTAMRVSRDGARVAALVRAGGQSALWVAGIIRDENGMPTSLGQPQVVATLGGPGVDLTWIDGATLALVFVDGKQRIVREQTIGGLGTEVRGPDGIIAIAGGNQSGSVRLLTDDGSLYVQRGSWQVLASDVSVLAVQQGLPG</sequence>
<dbReference type="Proteomes" id="UP000024001">
    <property type="component" value="Unassembled WGS sequence"/>
</dbReference>
<dbReference type="eggNOG" id="COG5401">
    <property type="taxonomic scope" value="Bacteria"/>
</dbReference>
<dbReference type="OrthoDB" id="3226781at2"/>
<evidence type="ECO:0000256" key="1">
    <source>
        <dbReference type="SAM" id="SignalP"/>
    </source>
</evidence>
<evidence type="ECO:0000313" key="4">
    <source>
        <dbReference type="EMBL" id="EZP26028.1"/>
    </source>
</evidence>
<evidence type="ECO:0000259" key="2">
    <source>
        <dbReference type="Pfam" id="PF10647"/>
    </source>
</evidence>
<feature type="domain" description="Lipoprotein LpqB N-terminal" evidence="3">
    <location>
        <begin position="52"/>
        <end position="169"/>
    </location>
</feature>
<feature type="chain" id="PRO_5001547385" evidence="1">
    <location>
        <begin position="24"/>
        <end position="557"/>
    </location>
</feature>
<comment type="caution">
    <text evidence="4">The sequence shown here is derived from an EMBL/GenBank/DDBJ whole genome shotgun (WGS) entry which is preliminary data.</text>
</comment>
<keyword evidence="5" id="KW-1185">Reference proteome</keyword>
<dbReference type="InterPro" id="IPR018910">
    <property type="entry name" value="LpqB_C"/>
</dbReference>
<dbReference type="InterPro" id="IPR059026">
    <property type="entry name" value="LpqB_N"/>
</dbReference>
<dbReference type="RefSeq" id="WP_036312683.1">
    <property type="nucleotide sequence ID" value="NZ_JFYO01000007.1"/>
</dbReference>
<protein>
    <submittedName>
        <fullName evidence="4">Lipoprotein LpqB, beta-propeller domain-containing protein</fullName>
    </submittedName>
</protein>
<accession>A0A031FN49</accession>
<evidence type="ECO:0000259" key="3">
    <source>
        <dbReference type="Pfam" id="PF25976"/>
    </source>
</evidence>
<proteinExistence type="predicted"/>
<organism evidence="4 5">
    <name type="scientific">Microbacterium oleivorans</name>
    <dbReference type="NCBI Taxonomy" id="273677"/>
    <lineage>
        <taxon>Bacteria</taxon>
        <taxon>Bacillati</taxon>
        <taxon>Actinomycetota</taxon>
        <taxon>Actinomycetes</taxon>
        <taxon>Micrococcales</taxon>
        <taxon>Microbacteriaceae</taxon>
        <taxon>Microbacterium</taxon>
    </lineage>
</organism>
<gene>
    <name evidence="4" type="ORF">BW34_02360</name>
</gene>